<dbReference type="SUPFAM" id="SSF47954">
    <property type="entry name" value="Cyclin-like"/>
    <property type="match status" value="1"/>
</dbReference>
<dbReference type="InterPro" id="IPR006671">
    <property type="entry name" value="Cyclin_N"/>
</dbReference>
<sequence>MTCVAPTPDTWMPLSDSFIGFTSRSVDSTLSCPTSPADATQSLPPLHKFIQQTTHGAKISAEILVASLIYIERFKKALPSGALGEYGTSHRIFLAGILIASKFLDDKPLTTAKLIQVIGTRWSSKEINRMERAFLDFLKFQLWVDSEEILEYISHHGIELNMEI</sequence>
<feature type="domain" description="Cyclin N-terminal" evidence="1">
    <location>
        <begin position="45"/>
        <end position="142"/>
    </location>
</feature>
<dbReference type="Pfam" id="PF00134">
    <property type="entry name" value="Cyclin_N"/>
    <property type="match status" value="1"/>
</dbReference>
<organism evidence="2 3">
    <name type="scientific">Basidiobolus ranarum</name>
    <dbReference type="NCBI Taxonomy" id="34480"/>
    <lineage>
        <taxon>Eukaryota</taxon>
        <taxon>Fungi</taxon>
        <taxon>Fungi incertae sedis</taxon>
        <taxon>Zoopagomycota</taxon>
        <taxon>Entomophthoromycotina</taxon>
        <taxon>Basidiobolomycetes</taxon>
        <taxon>Basidiobolales</taxon>
        <taxon>Basidiobolaceae</taxon>
        <taxon>Basidiobolus</taxon>
    </lineage>
</organism>
<dbReference type="InterPro" id="IPR036915">
    <property type="entry name" value="Cyclin-like_sf"/>
</dbReference>
<dbReference type="InterPro" id="IPR013922">
    <property type="entry name" value="Cyclin_PHO80-like"/>
</dbReference>
<gene>
    <name evidence="2" type="ORF">K7432_010491</name>
</gene>
<dbReference type="PANTHER" id="PTHR15615:SF108">
    <property type="entry name" value="PROTEIN CNPPD1"/>
    <property type="match status" value="1"/>
</dbReference>
<dbReference type="Gene3D" id="1.10.472.10">
    <property type="entry name" value="Cyclin-like"/>
    <property type="match status" value="1"/>
</dbReference>
<accession>A0ABR2VVI6</accession>
<comment type="caution">
    <text evidence="2">The sequence shown here is derived from an EMBL/GenBank/DDBJ whole genome shotgun (WGS) entry which is preliminary data.</text>
</comment>
<evidence type="ECO:0000259" key="1">
    <source>
        <dbReference type="Pfam" id="PF00134"/>
    </source>
</evidence>
<name>A0ABR2VVI6_9FUNG</name>
<dbReference type="EMBL" id="JASJQH010007602">
    <property type="protein sequence ID" value="KAK9703883.1"/>
    <property type="molecule type" value="Genomic_DNA"/>
</dbReference>
<protein>
    <recommendedName>
        <fullName evidence="1">Cyclin N-terminal domain-containing protein</fullName>
    </recommendedName>
</protein>
<evidence type="ECO:0000313" key="3">
    <source>
        <dbReference type="Proteomes" id="UP001479436"/>
    </source>
</evidence>
<keyword evidence="3" id="KW-1185">Reference proteome</keyword>
<proteinExistence type="predicted"/>
<reference evidence="2 3" key="1">
    <citation type="submission" date="2023-04" db="EMBL/GenBank/DDBJ databases">
        <title>Genome of Basidiobolus ranarum AG-B5.</title>
        <authorList>
            <person name="Stajich J.E."/>
            <person name="Carter-House D."/>
            <person name="Gryganskyi A."/>
        </authorList>
    </citation>
    <scope>NUCLEOTIDE SEQUENCE [LARGE SCALE GENOMIC DNA]</scope>
    <source>
        <strain evidence="2 3">AG-B5</strain>
    </source>
</reference>
<dbReference type="CDD" id="cd20557">
    <property type="entry name" value="CYCLIN_ScPCL1-like"/>
    <property type="match status" value="1"/>
</dbReference>
<dbReference type="Proteomes" id="UP001479436">
    <property type="component" value="Unassembled WGS sequence"/>
</dbReference>
<evidence type="ECO:0000313" key="2">
    <source>
        <dbReference type="EMBL" id="KAK9703883.1"/>
    </source>
</evidence>
<dbReference type="PANTHER" id="PTHR15615">
    <property type="match status" value="1"/>
</dbReference>